<dbReference type="InterPro" id="IPR015679">
    <property type="entry name" value="PLipase_D_fam"/>
</dbReference>
<evidence type="ECO:0000313" key="7">
    <source>
        <dbReference type="Proteomes" id="UP000571084"/>
    </source>
</evidence>
<feature type="domain" description="PLD phosphodiesterase" evidence="5">
    <location>
        <begin position="520"/>
        <end position="547"/>
    </location>
</feature>
<keyword evidence="4" id="KW-0443">Lipid metabolism</keyword>
<proteinExistence type="predicted"/>
<evidence type="ECO:0000256" key="3">
    <source>
        <dbReference type="ARBA" id="ARBA00022801"/>
    </source>
</evidence>
<organism evidence="6 7">
    <name type="scientific">Glaciimonas immobilis</name>
    <dbReference type="NCBI Taxonomy" id="728004"/>
    <lineage>
        <taxon>Bacteria</taxon>
        <taxon>Pseudomonadati</taxon>
        <taxon>Pseudomonadota</taxon>
        <taxon>Betaproteobacteria</taxon>
        <taxon>Burkholderiales</taxon>
        <taxon>Oxalobacteraceae</taxon>
        <taxon>Glaciimonas</taxon>
    </lineage>
</organism>
<sequence>MPPKMQDLFRTETTHVDEVNRRASMSRQWLLEQRNKPGDHPISVDNHLAFHICASHAFPHIVADMQAAKKSIDIICWGFDPGMELLPRNDGEWPRSLTYGDLLRQIGEQKIVTVRLLLWLAEGRSPSAWAGRMAHNLYGHPDWGKTGKSDPNIIRAKFCEQWWDDALNGRIPNLHVRYRAGDPAAVEASLIGEAKQLTAVEKAGLKKVSTHHQKPILIDYELPEQAIGYVMGLNSTTDYWDTPEHAYNDLRRGHAREGGADKHNPALRLKPFRDYAIRVQGQTLHCLNRNFVTAWDRAPRNADPFPETGNLQLLRQAIAPASFVLPSGAERHLAQIVRTQPEEGDKTIQEAYWLATSQARNYVYIENQYFQYAEWAVHLKDMRRRYAKGMRDAGCSTDVPNLYVFIVIPEAERANMVPRTYDTVAELGQGHTMATYDAAVQKQRKLMPAPEAPGQLDFMQYALPVIGPLNVLRAGRSAAHADVIASAARKQVSKADLDEMGLKVLIAKLYTQDPESEKCREIYIHSKLMIIDDVFVTLGSANMNLRSMAVDSEININCVHHNFAKDARRRVWGNLAGEDLDGGDGSPLSIQDTHEKWIKKMVRNGAIVQGMRGRINDFIVTYSDPRGTSPINVRLAKVPAAGDNEATA</sequence>
<dbReference type="PROSITE" id="PS50035">
    <property type="entry name" value="PLD"/>
    <property type="match status" value="1"/>
</dbReference>
<dbReference type="Pfam" id="PF13091">
    <property type="entry name" value="PLDc_2"/>
    <property type="match status" value="1"/>
</dbReference>
<dbReference type="PANTHER" id="PTHR18896">
    <property type="entry name" value="PHOSPHOLIPASE D"/>
    <property type="match status" value="1"/>
</dbReference>
<keyword evidence="2" id="KW-0677">Repeat</keyword>
<reference evidence="6 7" key="1">
    <citation type="submission" date="2020-08" db="EMBL/GenBank/DDBJ databases">
        <title>Genomic Encyclopedia of Type Strains, Phase IV (KMG-IV): sequencing the most valuable type-strain genomes for metagenomic binning, comparative biology and taxonomic classification.</title>
        <authorList>
            <person name="Goeker M."/>
        </authorList>
    </citation>
    <scope>NUCLEOTIDE SEQUENCE [LARGE SCALE GENOMIC DNA]</scope>
    <source>
        <strain evidence="6 7">DSM 23240</strain>
    </source>
</reference>
<dbReference type="EMBL" id="JACHHQ010000024">
    <property type="protein sequence ID" value="MBB5202699.1"/>
    <property type="molecule type" value="Genomic_DNA"/>
</dbReference>
<accession>A0A840S2D3</accession>
<dbReference type="GO" id="GO:0004630">
    <property type="term" value="F:phospholipase D activity"/>
    <property type="evidence" value="ECO:0007669"/>
    <property type="project" value="UniProtKB-EC"/>
</dbReference>
<evidence type="ECO:0000256" key="4">
    <source>
        <dbReference type="ARBA" id="ARBA00023098"/>
    </source>
</evidence>
<dbReference type="PANTHER" id="PTHR18896:SF76">
    <property type="entry name" value="PHOSPHOLIPASE"/>
    <property type="match status" value="1"/>
</dbReference>
<evidence type="ECO:0000259" key="5">
    <source>
        <dbReference type="PROSITE" id="PS50035"/>
    </source>
</evidence>
<comment type="caution">
    <text evidence="6">The sequence shown here is derived from an EMBL/GenBank/DDBJ whole genome shotgun (WGS) entry which is preliminary data.</text>
</comment>
<dbReference type="InterPro" id="IPR001736">
    <property type="entry name" value="PLipase_D/transphosphatidylase"/>
</dbReference>
<dbReference type="AlphaFoldDB" id="A0A840S2D3"/>
<dbReference type="InterPro" id="IPR025202">
    <property type="entry name" value="PLD-like_dom"/>
</dbReference>
<gene>
    <name evidence="6" type="ORF">HNR39_004569</name>
</gene>
<evidence type="ECO:0000313" key="6">
    <source>
        <dbReference type="EMBL" id="MBB5202699.1"/>
    </source>
</evidence>
<protein>
    <submittedName>
        <fullName evidence="6">Phosphatidylserine/phosphatidylglycerophosphate/ cardiolipin synthase-like enzyme</fullName>
    </submittedName>
</protein>
<dbReference type="RefSeq" id="WP_184013498.1">
    <property type="nucleotide sequence ID" value="NZ_JACHHQ010000024.1"/>
</dbReference>
<keyword evidence="3" id="KW-0378">Hydrolase</keyword>
<name>A0A840S2D3_9BURK</name>
<dbReference type="Gene3D" id="3.30.870.10">
    <property type="entry name" value="Endonuclease Chain A"/>
    <property type="match status" value="2"/>
</dbReference>
<evidence type="ECO:0000256" key="1">
    <source>
        <dbReference type="ARBA" id="ARBA00000798"/>
    </source>
</evidence>
<evidence type="ECO:0000256" key="2">
    <source>
        <dbReference type="ARBA" id="ARBA00022737"/>
    </source>
</evidence>
<dbReference type="GO" id="GO:0009395">
    <property type="term" value="P:phospholipid catabolic process"/>
    <property type="evidence" value="ECO:0007669"/>
    <property type="project" value="TreeGrafter"/>
</dbReference>
<keyword evidence="7" id="KW-1185">Reference proteome</keyword>
<dbReference type="Proteomes" id="UP000571084">
    <property type="component" value="Unassembled WGS sequence"/>
</dbReference>
<dbReference type="SMART" id="SM00155">
    <property type="entry name" value="PLDc"/>
    <property type="match status" value="2"/>
</dbReference>
<comment type="catalytic activity">
    <reaction evidence="1">
        <text>a 1,2-diacyl-sn-glycero-3-phosphocholine + H2O = a 1,2-diacyl-sn-glycero-3-phosphate + choline + H(+)</text>
        <dbReference type="Rhea" id="RHEA:14445"/>
        <dbReference type="ChEBI" id="CHEBI:15354"/>
        <dbReference type="ChEBI" id="CHEBI:15377"/>
        <dbReference type="ChEBI" id="CHEBI:15378"/>
        <dbReference type="ChEBI" id="CHEBI:57643"/>
        <dbReference type="ChEBI" id="CHEBI:58608"/>
        <dbReference type="EC" id="3.1.4.4"/>
    </reaction>
</comment>
<dbReference type="SUPFAM" id="SSF56024">
    <property type="entry name" value="Phospholipase D/nuclease"/>
    <property type="match status" value="2"/>
</dbReference>